<dbReference type="InterPro" id="IPR050109">
    <property type="entry name" value="HTH-type_TetR-like_transc_reg"/>
</dbReference>
<dbReference type="SUPFAM" id="SSF48498">
    <property type="entry name" value="Tetracyclin repressor-like, C-terminal domain"/>
    <property type="match status" value="1"/>
</dbReference>
<dbReference type="PRINTS" id="PR00455">
    <property type="entry name" value="HTHTETR"/>
</dbReference>
<dbReference type="InterPro" id="IPR009057">
    <property type="entry name" value="Homeodomain-like_sf"/>
</dbReference>
<keyword evidence="2 4" id="KW-0238">DNA-binding</keyword>
<dbReference type="RefSeq" id="WP_110343244.1">
    <property type="nucleotide sequence ID" value="NZ_JBHVKT010000031.1"/>
</dbReference>
<evidence type="ECO:0000256" key="3">
    <source>
        <dbReference type="ARBA" id="ARBA00023163"/>
    </source>
</evidence>
<dbReference type="Pfam" id="PF00440">
    <property type="entry name" value="TetR_N"/>
    <property type="match status" value="1"/>
</dbReference>
<keyword evidence="7" id="KW-1185">Reference proteome</keyword>
<dbReference type="Proteomes" id="UP000247892">
    <property type="component" value="Unassembled WGS sequence"/>
</dbReference>
<evidence type="ECO:0000256" key="1">
    <source>
        <dbReference type="ARBA" id="ARBA00023015"/>
    </source>
</evidence>
<organism evidence="6 7">
    <name type="scientific">Prauserella flavalba</name>
    <dbReference type="NCBI Taxonomy" id="1477506"/>
    <lineage>
        <taxon>Bacteria</taxon>
        <taxon>Bacillati</taxon>
        <taxon>Actinomycetota</taxon>
        <taxon>Actinomycetes</taxon>
        <taxon>Pseudonocardiales</taxon>
        <taxon>Pseudonocardiaceae</taxon>
        <taxon>Prauserella</taxon>
    </lineage>
</organism>
<protein>
    <submittedName>
        <fullName evidence="6">TetR family transcriptional regulator</fullName>
    </submittedName>
</protein>
<dbReference type="GO" id="GO:0000976">
    <property type="term" value="F:transcription cis-regulatory region binding"/>
    <property type="evidence" value="ECO:0007669"/>
    <property type="project" value="TreeGrafter"/>
</dbReference>
<dbReference type="InterPro" id="IPR036271">
    <property type="entry name" value="Tet_transcr_reg_TetR-rel_C_sf"/>
</dbReference>
<keyword evidence="1" id="KW-0805">Transcription regulation</keyword>
<comment type="caution">
    <text evidence="6">The sequence shown here is derived from an EMBL/GenBank/DDBJ whole genome shotgun (WGS) entry which is preliminary data.</text>
</comment>
<dbReference type="EMBL" id="MASU01000017">
    <property type="protein sequence ID" value="PXY20172.1"/>
    <property type="molecule type" value="Genomic_DNA"/>
</dbReference>
<feature type="domain" description="HTH tetR-type" evidence="5">
    <location>
        <begin position="8"/>
        <end position="67"/>
    </location>
</feature>
<evidence type="ECO:0000313" key="6">
    <source>
        <dbReference type="EMBL" id="PXY20172.1"/>
    </source>
</evidence>
<evidence type="ECO:0000256" key="4">
    <source>
        <dbReference type="PROSITE-ProRule" id="PRU00335"/>
    </source>
</evidence>
<dbReference type="InterPro" id="IPR049445">
    <property type="entry name" value="TetR_SbtR-like_C"/>
</dbReference>
<dbReference type="GO" id="GO:0003700">
    <property type="term" value="F:DNA-binding transcription factor activity"/>
    <property type="evidence" value="ECO:0007669"/>
    <property type="project" value="TreeGrafter"/>
</dbReference>
<evidence type="ECO:0000259" key="5">
    <source>
        <dbReference type="PROSITE" id="PS50977"/>
    </source>
</evidence>
<dbReference type="SUPFAM" id="SSF46689">
    <property type="entry name" value="Homeodomain-like"/>
    <property type="match status" value="1"/>
</dbReference>
<dbReference type="PROSITE" id="PS50977">
    <property type="entry name" value="HTH_TETR_2"/>
    <property type="match status" value="1"/>
</dbReference>
<evidence type="ECO:0000313" key="7">
    <source>
        <dbReference type="Proteomes" id="UP000247892"/>
    </source>
</evidence>
<keyword evidence="3" id="KW-0804">Transcription</keyword>
<gene>
    <name evidence="6" type="ORF">BA062_33505</name>
</gene>
<dbReference type="PANTHER" id="PTHR30055:SF234">
    <property type="entry name" value="HTH-TYPE TRANSCRIPTIONAL REGULATOR BETI"/>
    <property type="match status" value="1"/>
</dbReference>
<evidence type="ECO:0000256" key="2">
    <source>
        <dbReference type="ARBA" id="ARBA00023125"/>
    </source>
</evidence>
<dbReference type="Gene3D" id="1.10.357.10">
    <property type="entry name" value="Tetracycline Repressor, domain 2"/>
    <property type="match status" value="1"/>
</dbReference>
<sequence>MSPRADALRNRAKVLTAADEVFLEQGTTASTEEVARRAGVGVGTVFRHFPTKEALLEAVYLERLRQVGADAAELATRDDAGSAFHEFFERLVGQSGPKQALTEALAAEGVDVADTDSPVRQEVRESLATLLERAQQAGRVREDVGVDEVIALLIGASQATRWTTDVSMRGRTLNVILDGLRPH</sequence>
<proteinExistence type="predicted"/>
<dbReference type="OrthoDB" id="9795011at2"/>
<feature type="DNA-binding region" description="H-T-H motif" evidence="4">
    <location>
        <begin position="30"/>
        <end position="49"/>
    </location>
</feature>
<dbReference type="AlphaFoldDB" id="A0A318LH86"/>
<accession>A0A318LH86</accession>
<name>A0A318LH86_9PSEU</name>
<dbReference type="Pfam" id="PF21597">
    <property type="entry name" value="TetR_C_43"/>
    <property type="match status" value="1"/>
</dbReference>
<dbReference type="InterPro" id="IPR001647">
    <property type="entry name" value="HTH_TetR"/>
</dbReference>
<reference evidence="6 7" key="1">
    <citation type="submission" date="2016-07" db="EMBL/GenBank/DDBJ databases">
        <title>Draft genome sequence of Prauserella sp. YIM 121212, isolated from alkaline soil.</title>
        <authorList>
            <person name="Ruckert C."/>
            <person name="Albersmeier A."/>
            <person name="Jiang C.-L."/>
            <person name="Jiang Y."/>
            <person name="Kalinowski J."/>
            <person name="Schneider O."/>
            <person name="Winkler A."/>
            <person name="Zotchev S.B."/>
        </authorList>
    </citation>
    <scope>NUCLEOTIDE SEQUENCE [LARGE SCALE GENOMIC DNA]</scope>
    <source>
        <strain evidence="6 7">YIM 121212</strain>
    </source>
</reference>
<dbReference type="PANTHER" id="PTHR30055">
    <property type="entry name" value="HTH-TYPE TRANSCRIPTIONAL REGULATOR RUTR"/>
    <property type="match status" value="1"/>
</dbReference>